<accession>A0A081EUT8</accession>
<proteinExistence type="predicted"/>
<evidence type="ECO:0000313" key="1">
    <source>
        <dbReference type="EMBL" id="KDS91176.1"/>
    </source>
</evidence>
<gene>
    <name evidence="1" type="ORF">FK85_05475</name>
</gene>
<dbReference type="RefSeq" id="WP_050026583.1">
    <property type="nucleotide sequence ID" value="NZ_JNFH02000089.1"/>
</dbReference>
<dbReference type="OrthoDB" id="330374at2157"/>
<reference evidence="1 2" key="1">
    <citation type="journal article" date="2015" name="Genome Announc.">
        <title>Draft genome sequence of a Halorubrum H3 strain isolated from the burlinskoye salt lake (Altai Krai, Russia).</title>
        <authorList>
            <person name="Rozanov A.S."/>
            <person name="Bryanskaya A.V."/>
            <person name="Malup T.K."/>
            <person name="Kotenko A.V."/>
            <person name="Peltek S.E."/>
        </authorList>
    </citation>
    <scope>NUCLEOTIDE SEQUENCE [LARGE SCALE GENOMIC DNA]</scope>
    <source>
        <strain evidence="1 2">H3</strain>
    </source>
</reference>
<name>A0A081EUT8_9EURY</name>
<keyword evidence="2" id="KW-1185">Reference proteome</keyword>
<evidence type="ECO:0000313" key="2">
    <source>
        <dbReference type="Proteomes" id="UP000053331"/>
    </source>
</evidence>
<dbReference type="Proteomes" id="UP000053331">
    <property type="component" value="Unassembled WGS sequence"/>
</dbReference>
<comment type="caution">
    <text evidence="1">The sequence shown here is derived from an EMBL/GenBank/DDBJ whole genome shotgun (WGS) entry which is preliminary data.</text>
</comment>
<dbReference type="AlphaFoldDB" id="A0A081EUT8"/>
<dbReference type="EMBL" id="JNFH02000089">
    <property type="protein sequence ID" value="KDS91176.1"/>
    <property type="molecule type" value="Genomic_DNA"/>
</dbReference>
<protein>
    <submittedName>
        <fullName evidence="1">Uncharacterized protein</fullName>
    </submittedName>
</protein>
<organism evidence="1 2">
    <name type="scientific">Halorubrum saccharovorum</name>
    <dbReference type="NCBI Taxonomy" id="2248"/>
    <lineage>
        <taxon>Archaea</taxon>
        <taxon>Methanobacteriati</taxon>
        <taxon>Methanobacteriota</taxon>
        <taxon>Stenosarchaea group</taxon>
        <taxon>Halobacteria</taxon>
        <taxon>Halobacteriales</taxon>
        <taxon>Haloferacaceae</taxon>
        <taxon>Halorubrum</taxon>
    </lineage>
</organism>
<sequence>MADDAELTLTATGQIRSDTTADTDSMHITESTVREVSAEIALDADRLCNSDIATTHKQGSMITRRDVANAVADELDVEPVETDDWELTLAGPLDDWQRVALGAADKKRMTESKSAATAIDVLLSLHEDHAETDRPILAAINIDETFDVGRRDELLGELESVGNVLQAKTEGVNADV</sequence>